<dbReference type="InterPro" id="IPR000033">
    <property type="entry name" value="LDLR_classB_rpt"/>
</dbReference>
<feature type="repeat" description="LDL-receptor class B" evidence="2">
    <location>
        <begin position="117"/>
        <end position="159"/>
    </location>
</feature>
<protein>
    <submittedName>
        <fullName evidence="5">Low-density lipoprotein receptor-related protein 5-like</fullName>
    </submittedName>
</protein>
<dbReference type="Proteomes" id="UP000694865">
    <property type="component" value="Unplaced"/>
</dbReference>
<feature type="repeat" description="LDL-receptor class B" evidence="2">
    <location>
        <begin position="471"/>
        <end position="514"/>
    </location>
</feature>
<keyword evidence="3" id="KW-0812">Transmembrane</keyword>
<feature type="repeat" description="LDL-receptor class B" evidence="2">
    <location>
        <begin position="753"/>
        <end position="795"/>
    </location>
</feature>
<keyword evidence="4" id="KW-1185">Reference proteome</keyword>
<keyword evidence="3" id="KW-1133">Transmembrane helix</keyword>
<dbReference type="SUPFAM" id="SSF63825">
    <property type="entry name" value="YWTD domain"/>
    <property type="match status" value="3"/>
</dbReference>
<feature type="repeat" description="LDL-receptor class B" evidence="2">
    <location>
        <begin position="428"/>
        <end position="470"/>
    </location>
</feature>
<feature type="repeat" description="LDL-receptor class B" evidence="2">
    <location>
        <begin position="710"/>
        <end position="752"/>
    </location>
</feature>
<dbReference type="Pfam" id="PF00058">
    <property type="entry name" value="Ldl_recept_b"/>
    <property type="match status" value="5"/>
</dbReference>
<dbReference type="CDD" id="cd12087">
    <property type="entry name" value="TM_EGFR-like"/>
    <property type="match status" value="1"/>
</dbReference>
<keyword evidence="3" id="KW-0472">Membrane</keyword>
<dbReference type="PANTHER" id="PTHR46513">
    <property type="entry name" value="VITELLOGENIN RECEPTOR-LIKE PROTEIN-RELATED-RELATED"/>
    <property type="match status" value="1"/>
</dbReference>
<keyword evidence="1" id="KW-1015">Disulfide bond</keyword>
<evidence type="ECO:0000313" key="4">
    <source>
        <dbReference type="Proteomes" id="UP000694865"/>
    </source>
</evidence>
<dbReference type="SUPFAM" id="SSF57535">
    <property type="entry name" value="Complement control module/SCR domain"/>
    <property type="match status" value="1"/>
</dbReference>
<evidence type="ECO:0000256" key="3">
    <source>
        <dbReference type="SAM" id="Phobius"/>
    </source>
</evidence>
<dbReference type="RefSeq" id="XP_006815763.1">
    <property type="nucleotide sequence ID" value="XM_006815700.1"/>
</dbReference>
<evidence type="ECO:0000313" key="5">
    <source>
        <dbReference type="RefSeq" id="XP_006815763.1"/>
    </source>
</evidence>
<dbReference type="PANTHER" id="PTHR46513:SF13">
    <property type="entry name" value="EGF-LIKE DOMAIN-CONTAINING PROTEIN"/>
    <property type="match status" value="1"/>
</dbReference>
<dbReference type="SUPFAM" id="SSF57196">
    <property type="entry name" value="EGF/Laminin"/>
    <property type="match status" value="1"/>
</dbReference>
<feature type="repeat" description="LDL-receptor class B" evidence="2">
    <location>
        <begin position="840"/>
        <end position="883"/>
    </location>
</feature>
<evidence type="ECO:0000256" key="1">
    <source>
        <dbReference type="ARBA" id="ARBA00023157"/>
    </source>
</evidence>
<dbReference type="Gene3D" id="2.120.10.30">
    <property type="entry name" value="TolB, C-terminal domain"/>
    <property type="match status" value="3"/>
</dbReference>
<name>A0ABM0M6X2_SACKO</name>
<dbReference type="PROSITE" id="PS51120">
    <property type="entry name" value="LDLRB"/>
    <property type="match status" value="8"/>
</dbReference>
<dbReference type="InterPro" id="IPR011042">
    <property type="entry name" value="6-blade_b-propeller_TolB-like"/>
</dbReference>
<dbReference type="InterPro" id="IPR035976">
    <property type="entry name" value="Sushi/SCR/CCP_sf"/>
</dbReference>
<reference evidence="5" key="1">
    <citation type="submission" date="2025-08" db="UniProtKB">
        <authorList>
            <consortium name="RefSeq"/>
        </authorList>
    </citation>
    <scope>IDENTIFICATION</scope>
    <source>
        <tissue evidence="5">Testes</tissue>
    </source>
</reference>
<dbReference type="GeneID" id="102803408"/>
<gene>
    <name evidence="5" type="primary">LOC102803408</name>
</gene>
<evidence type="ECO:0000256" key="2">
    <source>
        <dbReference type="PROSITE-ProRule" id="PRU00461"/>
    </source>
</evidence>
<dbReference type="InterPro" id="IPR050778">
    <property type="entry name" value="Cueball_EGF_LRP_Nidogen"/>
</dbReference>
<feature type="transmembrane region" description="Helical" evidence="3">
    <location>
        <begin position="966"/>
        <end position="990"/>
    </location>
</feature>
<accession>A0ABM0M6X2</accession>
<feature type="repeat" description="LDL-receptor class B" evidence="2">
    <location>
        <begin position="796"/>
        <end position="839"/>
    </location>
</feature>
<proteinExistence type="predicted"/>
<sequence>MSVKHESVEESRLIWSGVRSHLGQVLESTIKSADGGGESLYQHIQTRNVSLQIDTILSEIAGFKGPMTFDYRKSLLFWADTVGKKIFKMALLSGDVIEIYDGTSNDVSGIAADWVSGNIYWCDAAYDWIMISDYGGNYHRTVQSTGLDEPGDIVVDPARGKLYWSDWEKNPRIEYSNLMGGERSIFVGGYDDFGSPHGLAIDYVENRLYWSDVAHEAIFNIDLDDPGPNRDIIIVLQSSTLLFYPFHIDLDSNSTVMIGNVTKILEPISFSTGFSAPIGVVFYSITRQPSHNSSCLYDNGGCDHLCITDPIETACQCNHGHALGDDGVSCNEDNHLTPGDYILLADSSDISVMPVNVGDINDLSVSMLPIAHLYVTSMDYDHNQDMLYVYHPGNRGIWRTVLRDDEHFENVHQNVGDVGGIAIDWLASNLYWTDVDHSVIMISKLDGMFAITLVSTDIHKPRAIVVHPHQRYLIWSDIGMFPKIERTSLSGKERMSLVDFNILRPVAMALDYSNDILFWADETRGTIESITITGSARTVIDSSNSVRTIGGLAVFQDILIWTETDNLALEIIDFDSGQHKQRITTPDPPGPITVFANSRQQTAADERCQLTFPHGRMEEACDNSLGGVCRFVCENEFYAAHSGTVTCLTDAQWDMDVDDLCVFDIALDDFLLIVAKDGIHYIDLTSPEHDVLPLRDVQYPLGVEFDSHTDTLYWTDISLRAIAKTRLDGSQSEIIIDQDIMYPDGIAIDTENEMLYWADSEVDRIESASYDGSNRRPLVVYDMDEPRALILHQTQQVLYWSDWGKDPRIEACHVDGTNRRIIVQDDLGMPLGLAFDTLEEKLYWCDSSRHVIESCNLDGSGRQAVFDIAADSSCYGLVVTDTYVYWTDFISGAVHEINRHTHEDSNLVMEGFHMDSPKDVKRYTQLSILTTMSAEPTTDVTASNNTYLNISGDIRRFTYPSNSQSMTIIGVVVGIVALILVVGGVVLIFISFRKQSVLLKNCFGNNVTETELELEVPKPIYNEVEFEINRNGATRNPIYSENGSMSDPPDHVLIPVDSRDIQIVQTHI</sequence>
<dbReference type="Gene3D" id="2.10.25.10">
    <property type="entry name" value="Laminin"/>
    <property type="match status" value="1"/>
</dbReference>
<dbReference type="SMART" id="SM00135">
    <property type="entry name" value="LY"/>
    <property type="match status" value="12"/>
</dbReference>
<feature type="repeat" description="LDL-receptor class B" evidence="2">
    <location>
        <begin position="160"/>
        <end position="205"/>
    </location>
</feature>
<organism evidence="4 5">
    <name type="scientific">Saccoglossus kowalevskii</name>
    <name type="common">Acorn worm</name>
    <dbReference type="NCBI Taxonomy" id="10224"/>
    <lineage>
        <taxon>Eukaryota</taxon>
        <taxon>Metazoa</taxon>
        <taxon>Hemichordata</taxon>
        <taxon>Enteropneusta</taxon>
        <taxon>Harrimaniidae</taxon>
        <taxon>Saccoglossus</taxon>
    </lineage>
</organism>